<keyword evidence="8" id="KW-0503">Monooxygenase</keyword>
<evidence type="ECO:0000256" key="9">
    <source>
        <dbReference type="SAM" id="Phobius"/>
    </source>
</evidence>
<evidence type="ECO:0000256" key="5">
    <source>
        <dbReference type="ARBA" id="ARBA00023002"/>
    </source>
</evidence>
<keyword evidence="11" id="KW-1185">Reference proteome</keyword>
<name>A0A8X8YM64_SALSN</name>
<dbReference type="GO" id="GO:0005506">
    <property type="term" value="F:iron ion binding"/>
    <property type="evidence" value="ECO:0007669"/>
    <property type="project" value="InterPro"/>
</dbReference>
<dbReference type="Proteomes" id="UP000298416">
    <property type="component" value="Unassembled WGS sequence"/>
</dbReference>
<keyword evidence="5 8" id="KW-0560">Oxidoreductase</keyword>
<organism evidence="10">
    <name type="scientific">Salvia splendens</name>
    <name type="common">Scarlet sage</name>
    <dbReference type="NCBI Taxonomy" id="180675"/>
    <lineage>
        <taxon>Eukaryota</taxon>
        <taxon>Viridiplantae</taxon>
        <taxon>Streptophyta</taxon>
        <taxon>Embryophyta</taxon>
        <taxon>Tracheophyta</taxon>
        <taxon>Spermatophyta</taxon>
        <taxon>Magnoliopsida</taxon>
        <taxon>eudicotyledons</taxon>
        <taxon>Gunneridae</taxon>
        <taxon>Pentapetalae</taxon>
        <taxon>asterids</taxon>
        <taxon>lamiids</taxon>
        <taxon>Lamiales</taxon>
        <taxon>Lamiaceae</taxon>
        <taxon>Nepetoideae</taxon>
        <taxon>Mentheae</taxon>
        <taxon>Salviinae</taxon>
        <taxon>Salvia</taxon>
        <taxon>Salvia subgen. Calosphace</taxon>
        <taxon>core Calosphace</taxon>
    </lineage>
</organism>
<comment type="caution">
    <text evidence="10">The sequence shown here is derived from an EMBL/GenBank/DDBJ whole genome shotgun (WGS) entry which is preliminary data.</text>
</comment>
<dbReference type="InterPro" id="IPR001128">
    <property type="entry name" value="Cyt_P450"/>
</dbReference>
<dbReference type="EMBL" id="PNBA02000002">
    <property type="protein sequence ID" value="KAG6434230.1"/>
    <property type="molecule type" value="Genomic_DNA"/>
</dbReference>
<evidence type="ECO:0000313" key="10">
    <source>
        <dbReference type="EMBL" id="KAG6434230.1"/>
    </source>
</evidence>
<dbReference type="GO" id="GO:0016132">
    <property type="term" value="P:brassinosteroid biosynthetic process"/>
    <property type="evidence" value="ECO:0007669"/>
    <property type="project" value="TreeGrafter"/>
</dbReference>
<dbReference type="GO" id="GO:0016712">
    <property type="term" value="F:oxidoreductase activity, acting on paired donors, with incorporation or reduction of molecular oxygen, reduced flavin or flavoprotein as one donor, and incorporation of one atom of oxygen"/>
    <property type="evidence" value="ECO:0007669"/>
    <property type="project" value="UniProtKB-ARBA"/>
</dbReference>
<dbReference type="PANTHER" id="PTHR24286">
    <property type="entry name" value="CYTOCHROME P450 26"/>
    <property type="match status" value="1"/>
</dbReference>
<sequence length="501" mass="56800">METLIFSLYSNQVSALILLAGTVVTIYATHWMYRWRNPKCRNGVLPPGSMGLPLIGETIQLVLPSASLDLPPFIKKRMKKYLIYTHAKLFLCMADLAPIRYGPIFKTNVAGRPVIITADPEFNHFLLRQDGKLADTWSMDTFAEVFDQASQSSRKYTRNLTLNHFGVEALKGRLLPQMEAMSRKVLSTWASHLSVEVKSQAVTMSIDFAAGQIFSGDLEDAPLKISDMFRDLVEGLMSFPINIPGTSHHKCLQIHKKVREMMREVVTKRLAEAERRHGDLLDHIIQDKSTDSFINDDFIVQLMFGLLFVTSDSVSTTLALAFKLLADHPLVLEELTAEHEAILKKRENSDATGLTWDEYKSMTFTLQVINEVLRLGNIAPGFFRRALKDIPVNGYIIPQGWVIMIATAGLHLNPNQFEDPLKFNPWRWKEIQPSVVSKCFMPFGSGMKQCAGAEYSRVLIATFLHVLVTKYRWDLVKGGKIVRSPIIRFPDGFHYKISEKH</sequence>
<evidence type="ECO:0000313" key="11">
    <source>
        <dbReference type="Proteomes" id="UP000298416"/>
    </source>
</evidence>
<evidence type="ECO:0000256" key="2">
    <source>
        <dbReference type="ARBA" id="ARBA00022692"/>
    </source>
</evidence>
<keyword evidence="3 7" id="KW-0479">Metal-binding</keyword>
<feature type="binding site" description="axial binding residue" evidence="7">
    <location>
        <position position="450"/>
    </location>
    <ligand>
        <name>heme</name>
        <dbReference type="ChEBI" id="CHEBI:30413"/>
    </ligand>
    <ligandPart>
        <name>Fe</name>
        <dbReference type="ChEBI" id="CHEBI:18248"/>
    </ligandPart>
</feature>
<evidence type="ECO:0000256" key="7">
    <source>
        <dbReference type="PIRSR" id="PIRSR602401-1"/>
    </source>
</evidence>
<accession>A0A8X8YM64</accession>
<evidence type="ECO:0000256" key="3">
    <source>
        <dbReference type="ARBA" id="ARBA00022723"/>
    </source>
</evidence>
<comment type="similarity">
    <text evidence="8">Belongs to the cytochrome P450 family.</text>
</comment>
<protein>
    <recommendedName>
        <fullName evidence="12">Steroid 22-alpha-hydroxylase</fullName>
    </recommendedName>
</protein>
<dbReference type="InterPro" id="IPR002401">
    <property type="entry name" value="Cyt_P450_E_grp-I"/>
</dbReference>
<dbReference type="PRINTS" id="PR00463">
    <property type="entry name" value="EP450I"/>
</dbReference>
<dbReference type="Pfam" id="PF00067">
    <property type="entry name" value="p450"/>
    <property type="match status" value="1"/>
</dbReference>
<reference evidence="10" key="2">
    <citation type="submission" date="2020-08" db="EMBL/GenBank/DDBJ databases">
        <title>Plant Genome Project.</title>
        <authorList>
            <person name="Zhang R.-G."/>
        </authorList>
    </citation>
    <scope>NUCLEOTIDE SEQUENCE</scope>
    <source>
        <strain evidence="10">Huo1</strain>
        <tissue evidence="10">Leaf</tissue>
    </source>
</reference>
<dbReference type="GO" id="GO:0016125">
    <property type="term" value="P:sterol metabolic process"/>
    <property type="evidence" value="ECO:0007669"/>
    <property type="project" value="TreeGrafter"/>
</dbReference>
<keyword evidence="4 9" id="KW-1133">Transmembrane helix</keyword>
<dbReference type="AlphaFoldDB" id="A0A8X8YM64"/>
<proteinExistence type="inferred from homology"/>
<keyword evidence="9" id="KW-0472">Membrane</keyword>
<dbReference type="GO" id="GO:0016020">
    <property type="term" value="C:membrane"/>
    <property type="evidence" value="ECO:0007669"/>
    <property type="project" value="UniProtKB-SubCell"/>
</dbReference>
<comment type="subcellular location">
    <subcellularLocation>
        <location evidence="1">Membrane</location>
        <topology evidence="1">Single-pass membrane protein</topology>
    </subcellularLocation>
</comment>
<keyword evidence="2 9" id="KW-0812">Transmembrane</keyword>
<evidence type="ECO:0000256" key="8">
    <source>
        <dbReference type="RuleBase" id="RU000461"/>
    </source>
</evidence>
<dbReference type="SUPFAM" id="SSF48264">
    <property type="entry name" value="Cytochrome P450"/>
    <property type="match status" value="1"/>
</dbReference>
<gene>
    <name evidence="10" type="ORF">SASPL_105853</name>
</gene>
<dbReference type="PROSITE" id="PS00086">
    <property type="entry name" value="CYTOCHROME_P450"/>
    <property type="match status" value="1"/>
</dbReference>
<evidence type="ECO:0008006" key="12">
    <source>
        <dbReference type="Google" id="ProtNLM"/>
    </source>
</evidence>
<dbReference type="GO" id="GO:0020037">
    <property type="term" value="F:heme binding"/>
    <property type="evidence" value="ECO:0007669"/>
    <property type="project" value="InterPro"/>
</dbReference>
<dbReference type="InterPro" id="IPR036396">
    <property type="entry name" value="Cyt_P450_sf"/>
</dbReference>
<keyword evidence="6 7" id="KW-0408">Iron</keyword>
<dbReference type="CDD" id="cd11043">
    <property type="entry name" value="CYP90-like"/>
    <property type="match status" value="1"/>
</dbReference>
<dbReference type="GO" id="GO:0010268">
    <property type="term" value="P:brassinosteroid homeostasis"/>
    <property type="evidence" value="ECO:0007669"/>
    <property type="project" value="TreeGrafter"/>
</dbReference>
<comment type="cofactor">
    <cofactor evidence="7">
        <name>heme</name>
        <dbReference type="ChEBI" id="CHEBI:30413"/>
    </cofactor>
</comment>
<dbReference type="InterPro" id="IPR017972">
    <property type="entry name" value="Cyt_P450_CS"/>
</dbReference>
<dbReference type="PANTHER" id="PTHR24286:SF305">
    <property type="entry name" value="CYTOCHROME P450 708A2"/>
    <property type="match status" value="1"/>
</dbReference>
<reference evidence="10" key="1">
    <citation type="submission" date="2018-01" db="EMBL/GenBank/DDBJ databases">
        <authorList>
            <person name="Mao J.F."/>
        </authorList>
    </citation>
    <scope>NUCLEOTIDE SEQUENCE</scope>
    <source>
        <strain evidence="10">Huo1</strain>
        <tissue evidence="10">Leaf</tissue>
    </source>
</reference>
<keyword evidence="7 8" id="KW-0349">Heme</keyword>
<feature type="transmembrane region" description="Helical" evidence="9">
    <location>
        <begin position="12"/>
        <end position="33"/>
    </location>
</feature>
<evidence type="ECO:0000256" key="6">
    <source>
        <dbReference type="ARBA" id="ARBA00023004"/>
    </source>
</evidence>
<evidence type="ECO:0000256" key="1">
    <source>
        <dbReference type="ARBA" id="ARBA00004167"/>
    </source>
</evidence>
<dbReference type="GO" id="GO:0016114">
    <property type="term" value="P:terpenoid biosynthetic process"/>
    <property type="evidence" value="ECO:0007669"/>
    <property type="project" value="UniProtKB-ARBA"/>
</dbReference>
<dbReference type="Gene3D" id="1.10.630.10">
    <property type="entry name" value="Cytochrome P450"/>
    <property type="match status" value="1"/>
</dbReference>
<evidence type="ECO:0000256" key="4">
    <source>
        <dbReference type="ARBA" id="ARBA00022989"/>
    </source>
</evidence>